<organism evidence="2 3">
    <name type="scientific">Kangsaoukella pontilimi</name>
    <dbReference type="NCBI Taxonomy" id="2691042"/>
    <lineage>
        <taxon>Bacteria</taxon>
        <taxon>Pseudomonadati</taxon>
        <taxon>Pseudomonadota</taxon>
        <taxon>Alphaproteobacteria</taxon>
        <taxon>Rhodobacterales</taxon>
        <taxon>Paracoccaceae</taxon>
        <taxon>Kangsaoukella</taxon>
    </lineage>
</organism>
<dbReference type="InterPro" id="IPR007831">
    <property type="entry name" value="T2SS_GspE_N"/>
</dbReference>
<sequence>MGNDLNEQRPDPRLVDLIGAGFIRKHGIVPLRRVGALTLVAAPDMWARLETVDRLEECLGPVTFVDLK</sequence>
<feature type="domain" description="Type II secretion system protein GspE N-terminal" evidence="1">
    <location>
        <begin position="4"/>
        <end position="60"/>
    </location>
</feature>
<dbReference type="AlphaFoldDB" id="A0A7C9IED5"/>
<dbReference type="EMBL" id="WUPT01000001">
    <property type="protein sequence ID" value="MXQ06708.1"/>
    <property type="molecule type" value="Genomic_DNA"/>
</dbReference>
<dbReference type="Pfam" id="PF05157">
    <property type="entry name" value="MshEN"/>
    <property type="match status" value="1"/>
</dbReference>
<protein>
    <recommendedName>
        <fullName evidence="1">Type II secretion system protein GspE N-terminal domain-containing protein</fullName>
    </recommendedName>
</protein>
<evidence type="ECO:0000259" key="1">
    <source>
        <dbReference type="Pfam" id="PF05157"/>
    </source>
</evidence>
<dbReference type="SUPFAM" id="SSF160246">
    <property type="entry name" value="EspE N-terminal domain-like"/>
    <property type="match status" value="1"/>
</dbReference>
<gene>
    <name evidence="2" type="ORF">GQ651_02495</name>
</gene>
<reference evidence="2 3" key="1">
    <citation type="submission" date="2019-12" db="EMBL/GenBank/DDBJ databases">
        <authorList>
            <person name="Lee S.D."/>
        </authorList>
    </citation>
    <scope>NUCLEOTIDE SEQUENCE [LARGE SCALE GENOMIC DNA]</scope>
    <source>
        <strain evidence="2 3">GH1-50</strain>
    </source>
</reference>
<keyword evidence="3" id="KW-1185">Reference proteome</keyword>
<evidence type="ECO:0000313" key="2">
    <source>
        <dbReference type="EMBL" id="MXQ06708.1"/>
    </source>
</evidence>
<dbReference type="RefSeq" id="WP_160762631.1">
    <property type="nucleotide sequence ID" value="NZ_WUPT01000001.1"/>
</dbReference>
<evidence type="ECO:0000313" key="3">
    <source>
        <dbReference type="Proteomes" id="UP000480350"/>
    </source>
</evidence>
<proteinExistence type="predicted"/>
<dbReference type="Proteomes" id="UP000480350">
    <property type="component" value="Unassembled WGS sequence"/>
</dbReference>
<comment type="caution">
    <text evidence="2">The sequence shown here is derived from an EMBL/GenBank/DDBJ whole genome shotgun (WGS) entry which is preliminary data.</text>
</comment>
<accession>A0A7C9IED5</accession>
<name>A0A7C9IED5_9RHOB</name>
<reference evidence="2 3" key="2">
    <citation type="submission" date="2020-03" db="EMBL/GenBank/DDBJ databases">
        <title>Kangsaoukella pontilimi gen. nov., sp. nov., a new member of the family Rhodobacteraceae isolated from a tidal mudflat.</title>
        <authorList>
            <person name="Kim I.S."/>
        </authorList>
    </citation>
    <scope>NUCLEOTIDE SEQUENCE [LARGE SCALE GENOMIC DNA]</scope>
    <source>
        <strain evidence="2 3">GH1-50</strain>
    </source>
</reference>
<dbReference type="InterPro" id="IPR037257">
    <property type="entry name" value="T2SS_E_N_sf"/>
</dbReference>